<dbReference type="AlphaFoldDB" id="A0A1W6SP33"/>
<gene>
    <name evidence="1" type="ORF">EBAPG3_007230</name>
</gene>
<organism evidence="1 2">
    <name type="scientific">Nitrosospira lacus</name>
    <dbReference type="NCBI Taxonomy" id="1288494"/>
    <lineage>
        <taxon>Bacteria</taxon>
        <taxon>Pseudomonadati</taxon>
        <taxon>Pseudomonadota</taxon>
        <taxon>Betaproteobacteria</taxon>
        <taxon>Nitrosomonadales</taxon>
        <taxon>Nitrosomonadaceae</taxon>
        <taxon>Nitrosospira</taxon>
    </lineage>
</organism>
<evidence type="ECO:0000313" key="2">
    <source>
        <dbReference type="Proteomes" id="UP000012179"/>
    </source>
</evidence>
<dbReference type="Proteomes" id="UP000012179">
    <property type="component" value="Chromosome"/>
</dbReference>
<keyword evidence="2" id="KW-1185">Reference proteome</keyword>
<name>A0A1W6SP33_9PROT</name>
<dbReference type="KEGG" id="nlc:EBAPG3_15025"/>
<protein>
    <submittedName>
        <fullName evidence="1">Uncharacterized protein</fullName>
    </submittedName>
</protein>
<sequence>MDDGIWPMMKQSNCAASFACAGGRFAASLHPISRQYARLLARRQFIPQTTSHHPNIRQNIGAKSGG</sequence>
<dbReference type="EMBL" id="CP021106">
    <property type="protein sequence ID" value="ARO87578.1"/>
    <property type="molecule type" value="Genomic_DNA"/>
</dbReference>
<reference evidence="1 2" key="1">
    <citation type="journal article" date="2015" name="Int. J. Syst. Evol. Microbiol.">
        <title>Nitrosospira lacus sp. nov., a psychrotolerant, ammonia-oxidizing bacterium from sandy lake sediment.</title>
        <authorList>
            <person name="Urakawa H."/>
            <person name="Garcia J.C."/>
            <person name="Nielsen J.L."/>
            <person name="Le V.Q."/>
            <person name="Kozlowski J.A."/>
            <person name="Stein L.Y."/>
            <person name="Lim C.K."/>
            <person name="Pommerening-Roser A."/>
            <person name="Martens-Habbena W."/>
            <person name="Stahl D.A."/>
            <person name="Klotz M.G."/>
        </authorList>
    </citation>
    <scope>NUCLEOTIDE SEQUENCE [LARGE SCALE GENOMIC DNA]</scope>
    <source>
        <strain evidence="1 2">APG3</strain>
    </source>
</reference>
<evidence type="ECO:0000313" key="1">
    <source>
        <dbReference type="EMBL" id="ARO87578.1"/>
    </source>
</evidence>
<proteinExistence type="predicted"/>
<accession>A0A1W6SP33</accession>